<dbReference type="PANTHER" id="PTHR30627:SF24">
    <property type="entry name" value="PENICILLIN-BINDING PROTEIN 4B"/>
    <property type="match status" value="1"/>
</dbReference>
<dbReference type="GO" id="GO:0005886">
    <property type="term" value="C:plasma membrane"/>
    <property type="evidence" value="ECO:0007669"/>
    <property type="project" value="TreeGrafter"/>
</dbReference>
<organism evidence="3 4">
    <name type="scientific">Paraconexibacter algicola</name>
    <dbReference type="NCBI Taxonomy" id="2133960"/>
    <lineage>
        <taxon>Bacteria</taxon>
        <taxon>Bacillati</taxon>
        <taxon>Actinomycetota</taxon>
        <taxon>Thermoleophilia</taxon>
        <taxon>Solirubrobacterales</taxon>
        <taxon>Paraconexibacteraceae</taxon>
        <taxon>Paraconexibacter</taxon>
    </lineage>
</organism>
<keyword evidence="4" id="KW-1185">Reference proteome</keyword>
<dbReference type="AlphaFoldDB" id="A0A2T4UIZ7"/>
<evidence type="ECO:0000259" key="2">
    <source>
        <dbReference type="Pfam" id="PF21922"/>
    </source>
</evidence>
<evidence type="ECO:0000313" key="4">
    <source>
        <dbReference type="Proteomes" id="UP000240739"/>
    </source>
</evidence>
<dbReference type="Pfam" id="PF00905">
    <property type="entry name" value="Transpeptidase"/>
    <property type="match status" value="1"/>
</dbReference>
<feature type="domain" description="Penicillin-binding protein transpeptidase" evidence="1">
    <location>
        <begin position="153"/>
        <end position="473"/>
    </location>
</feature>
<dbReference type="PANTHER" id="PTHR30627">
    <property type="entry name" value="PEPTIDOGLYCAN D,D-TRANSPEPTIDASE"/>
    <property type="match status" value="1"/>
</dbReference>
<dbReference type="Gene3D" id="3.90.1310.10">
    <property type="entry name" value="Penicillin-binding protein 2a (Domain 2)"/>
    <property type="match status" value="1"/>
</dbReference>
<dbReference type="InterPro" id="IPR054120">
    <property type="entry name" value="PBPA_dimer"/>
</dbReference>
<evidence type="ECO:0000259" key="1">
    <source>
        <dbReference type="Pfam" id="PF00905"/>
    </source>
</evidence>
<dbReference type="RefSeq" id="WP_107567647.1">
    <property type="nucleotide sequence ID" value="NZ_PYYB01000001.1"/>
</dbReference>
<dbReference type="GO" id="GO:0071555">
    <property type="term" value="P:cell wall organization"/>
    <property type="evidence" value="ECO:0007669"/>
    <property type="project" value="TreeGrafter"/>
</dbReference>
<dbReference type="GO" id="GO:0071972">
    <property type="term" value="F:peptidoglycan L,D-transpeptidase activity"/>
    <property type="evidence" value="ECO:0007669"/>
    <property type="project" value="TreeGrafter"/>
</dbReference>
<dbReference type="GO" id="GO:0008658">
    <property type="term" value="F:penicillin binding"/>
    <property type="evidence" value="ECO:0007669"/>
    <property type="project" value="InterPro"/>
</dbReference>
<reference evidence="3 4" key="1">
    <citation type="submission" date="2018-03" db="EMBL/GenBank/DDBJ databases">
        <title>Aquarubrobacter algicola gen. nov., sp. nov., a novel actinobacterium isolated from shallow eutrophic lake during the end of cyanobacterial harmful algal blooms.</title>
        <authorList>
            <person name="Chun S.J."/>
        </authorList>
    </citation>
    <scope>NUCLEOTIDE SEQUENCE [LARGE SCALE GENOMIC DNA]</scope>
    <source>
        <strain evidence="3 4">Seoho-28</strain>
    </source>
</reference>
<name>A0A2T4UIZ7_9ACTN</name>
<gene>
    <name evidence="3" type="ORF">C7Y72_05880</name>
</gene>
<comment type="caution">
    <text evidence="3">The sequence shown here is derived from an EMBL/GenBank/DDBJ whole genome shotgun (WGS) entry which is preliminary data.</text>
</comment>
<accession>A0A2T4UIZ7</accession>
<dbReference type="InterPro" id="IPR050515">
    <property type="entry name" value="Beta-lactam/transpept"/>
</dbReference>
<dbReference type="SUPFAM" id="SSF56601">
    <property type="entry name" value="beta-lactamase/transpeptidase-like"/>
    <property type="match status" value="1"/>
</dbReference>
<proteinExistence type="predicted"/>
<protein>
    <submittedName>
        <fullName evidence="3">Uncharacterized protein</fullName>
    </submittedName>
</protein>
<dbReference type="EMBL" id="PYYB01000001">
    <property type="protein sequence ID" value="PTL59211.1"/>
    <property type="molecule type" value="Genomic_DNA"/>
</dbReference>
<evidence type="ECO:0000313" key="3">
    <source>
        <dbReference type="EMBL" id="PTL59211.1"/>
    </source>
</evidence>
<dbReference type="Proteomes" id="UP000240739">
    <property type="component" value="Unassembled WGS sequence"/>
</dbReference>
<feature type="domain" description="Penicillin binding protein A dimerisation" evidence="2">
    <location>
        <begin position="52"/>
        <end position="132"/>
    </location>
</feature>
<dbReference type="InterPro" id="IPR012338">
    <property type="entry name" value="Beta-lactam/transpept-like"/>
</dbReference>
<dbReference type="OrthoDB" id="9766847at2"/>
<dbReference type="InterPro" id="IPR001460">
    <property type="entry name" value="PCN-bd_Tpept"/>
</dbReference>
<sequence length="478" mass="51334">MNAPIARLYVVFLLLFALLIAFTSRWTVFEAQQLDDNALNRRGVFEEQRIKRGLIRAADGTVLARSVSAQDDTYRRSYPEGGLFSHALGYSYTTLGRAGLERSRNDALSGKRGELGSVVDRVIGRTPVGENVLTTLDPEAQRVALNALNGRKGSVVAIEPETGAVKVMASFPGFDPRDLRSAETFSRLANDEDNSPLLNRATQAGYPPGSTFKVVTAAAALDSGEFTPESTLDGNSGKEISGVPLNNSGGASFGRITLTTALTNSVNTVWAEVAERLGKDTMRTYMRRFGFDKDPPLDYPDGQMLPSGSYRDGKVIPATSRFIDVGRMAIGQNLLRVTPLQMAMVAAAVANRGRLMRPHLTDRIVDEDGRTVERIEPEEQSRVMSEGSADKLIAMMTNVVREGTGTAAALSGIDVAGKTGTAEKDVQRNINQPWFIGFAPARNPKIAVAVTIESVVGGQGGVVAAPIAKQVMESLLNG</sequence>
<dbReference type="Pfam" id="PF21922">
    <property type="entry name" value="PBP_dimer_2"/>
    <property type="match status" value="1"/>
</dbReference>
<dbReference type="Gene3D" id="3.40.710.10">
    <property type="entry name" value="DD-peptidase/beta-lactamase superfamily"/>
    <property type="match status" value="1"/>
</dbReference>